<evidence type="ECO:0000259" key="7">
    <source>
        <dbReference type="Pfam" id="PF04138"/>
    </source>
</evidence>
<dbReference type="GO" id="GO:0005886">
    <property type="term" value="C:plasma membrane"/>
    <property type="evidence" value="ECO:0007669"/>
    <property type="project" value="TreeGrafter"/>
</dbReference>
<name>A0A482IZR7_9BURK</name>
<comment type="similarity">
    <text evidence="2">Belongs to the GtrA family.</text>
</comment>
<keyword evidence="3 6" id="KW-0812">Transmembrane</keyword>
<evidence type="ECO:0000256" key="6">
    <source>
        <dbReference type="SAM" id="Phobius"/>
    </source>
</evidence>
<accession>A0A482IZR7</accession>
<sequence length="127" mass="14076">MTVSSKFLRYLVTGATATGVHYLVLILLVRQGDIALLGSIVGSVAGLLTNYFLSSRWVFVRASDASSRFARFLAVSVLAFGLNAAFMWIGLRAGLHYLLAQVLSTFLLMLINYTLHANWTFLNRESR</sequence>
<dbReference type="InterPro" id="IPR007267">
    <property type="entry name" value="GtrA_DPMS_TM"/>
</dbReference>
<evidence type="ECO:0000313" key="8">
    <source>
        <dbReference type="EMBL" id="QBP13422.1"/>
    </source>
</evidence>
<keyword evidence="4 6" id="KW-1133">Transmembrane helix</keyword>
<organism evidence="8 9">
    <name type="scientific">Cupriavidus metallidurans</name>
    <dbReference type="NCBI Taxonomy" id="119219"/>
    <lineage>
        <taxon>Bacteria</taxon>
        <taxon>Pseudomonadati</taxon>
        <taxon>Pseudomonadota</taxon>
        <taxon>Betaproteobacteria</taxon>
        <taxon>Burkholderiales</taxon>
        <taxon>Burkholderiaceae</taxon>
        <taxon>Cupriavidus</taxon>
    </lineage>
</organism>
<dbReference type="OMA" id="TLHANWT"/>
<comment type="subcellular location">
    <subcellularLocation>
        <location evidence="1">Membrane</location>
        <topology evidence="1">Multi-pass membrane protein</topology>
    </subcellularLocation>
</comment>
<feature type="transmembrane region" description="Helical" evidence="6">
    <location>
        <begin position="95"/>
        <end position="115"/>
    </location>
</feature>
<dbReference type="EMBL" id="CP037901">
    <property type="protein sequence ID" value="QBP13422.1"/>
    <property type="molecule type" value="Genomic_DNA"/>
</dbReference>
<dbReference type="RefSeq" id="WP_011229395.1">
    <property type="nucleotide sequence ID" value="NZ_CP037901.1"/>
</dbReference>
<gene>
    <name evidence="8" type="ORF">DDF84_027775</name>
</gene>
<dbReference type="GO" id="GO:0000271">
    <property type="term" value="P:polysaccharide biosynthetic process"/>
    <property type="evidence" value="ECO:0007669"/>
    <property type="project" value="InterPro"/>
</dbReference>
<keyword evidence="5 6" id="KW-0472">Membrane</keyword>
<dbReference type="PANTHER" id="PTHR38459:SF1">
    <property type="entry name" value="PROPHAGE BACTOPRENOL-LINKED GLUCOSE TRANSLOCASE HOMOLOG"/>
    <property type="match status" value="1"/>
</dbReference>
<protein>
    <submittedName>
        <fullName evidence="8">GtrA family protein</fullName>
    </submittedName>
</protein>
<evidence type="ECO:0000256" key="4">
    <source>
        <dbReference type="ARBA" id="ARBA00022989"/>
    </source>
</evidence>
<feature type="transmembrane region" description="Helical" evidence="6">
    <location>
        <begin position="69"/>
        <end position="89"/>
    </location>
</feature>
<dbReference type="OrthoDB" id="5296904at2"/>
<feature type="transmembrane region" description="Helical" evidence="6">
    <location>
        <begin position="34"/>
        <end position="53"/>
    </location>
</feature>
<proteinExistence type="inferred from homology"/>
<feature type="transmembrane region" description="Helical" evidence="6">
    <location>
        <begin position="7"/>
        <end position="28"/>
    </location>
</feature>
<feature type="domain" description="GtrA/DPMS transmembrane" evidence="7">
    <location>
        <begin position="9"/>
        <end position="121"/>
    </location>
</feature>
<evidence type="ECO:0000313" key="9">
    <source>
        <dbReference type="Proteomes" id="UP000253772"/>
    </source>
</evidence>
<reference evidence="8 9" key="1">
    <citation type="submission" date="2019-03" db="EMBL/GenBank/DDBJ databases">
        <title>Comparative insights into the high quality Complete genome sequence of highly metal resistant Cupriavidus metallidurans strain BS1 isolated from a gold-copper mine.</title>
        <authorList>
            <person name="Mazhar H.S."/>
            <person name="Rensing C."/>
        </authorList>
    </citation>
    <scope>NUCLEOTIDE SEQUENCE [LARGE SCALE GENOMIC DNA]</scope>
    <source>
        <strain evidence="8 9">BS1</strain>
    </source>
</reference>
<evidence type="ECO:0000256" key="1">
    <source>
        <dbReference type="ARBA" id="ARBA00004141"/>
    </source>
</evidence>
<dbReference type="InterPro" id="IPR051401">
    <property type="entry name" value="GtrA_CellWall_Glycosyl"/>
</dbReference>
<evidence type="ECO:0000256" key="3">
    <source>
        <dbReference type="ARBA" id="ARBA00022692"/>
    </source>
</evidence>
<dbReference type="Proteomes" id="UP000253772">
    <property type="component" value="Chromosome c2"/>
</dbReference>
<dbReference type="AlphaFoldDB" id="A0A482IZR7"/>
<dbReference type="Pfam" id="PF04138">
    <property type="entry name" value="GtrA_DPMS_TM"/>
    <property type="match status" value="1"/>
</dbReference>
<evidence type="ECO:0000256" key="5">
    <source>
        <dbReference type="ARBA" id="ARBA00023136"/>
    </source>
</evidence>
<evidence type="ECO:0000256" key="2">
    <source>
        <dbReference type="ARBA" id="ARBA00009399"/>
    </source>
</evidence>
<dbReference type="PANTHER" id="PTHR38459">
    <property type="entry name" value="PROPHAGE BACTOPRENOL-LINKED GLUCOSE TRANSLOCASE HOMOLOG"/>
    <property type="match status" value="1"/>
</dbReference>